<feature type="compositionally biased region" description="Acidic residues" evidence="1">
    <location>
        <begin position="135"/>
        <end position="151"/>
    </location>
</feature>
<protein>
    <submittedName>
        <fullName evidence="2">Uncharacterized protein</fullName>
    </submittedName>
</protein>
<gene>
    <name evidence="2" type="ORF">SPRG_03601</name>
</gene>
<evidence type="ECO:0000256" key="1">
    <source>
        <dbReference type="SAM" id="MobiDB-lite"/>
    </source>
</evidence>
<organism evidence="2 3">
    <name type="scientific">Saprolegnia parasitica (strain CBS 223.65)</name>
    <dbReference type="NCBI Taxonomy" id="695850"/>
    <lineage>
        <taxon>Eukaryota</taxon>
        <taxon>Sar</taxon>
        <taxon>Stramenopiles</taxon>
        <taxon>Oomycota</taxon>
        <taxon>Saprolegniomycetes</taxon>
        <taxon>Saprolegniales</taxon>
        <taxon>Saprolegniaceae</taxon>
        <taxon>Saprolegnia</taxon>
    </lineage>
</organism>
<dbReference type="KEGG" id="spar:SPRG_03601"/>
<dbReference type="STRING" id="695850.A0A067CMI7"/>
<sequence>MPATDLDALSSPQSNKKLKRTYASNDGSSNGDDDDDTLFSPITFGKRNEVDSYINQLHKQTRKPLTRTVAPKRPSDDGRVRNCFNTSMAMEAKVGAHSLVGTMTPNGTTRLRLSRDSDFSDSVDISYDLDHADDSSDDDDDVEASDFAEDN</sequence>
<dbReference type="VEuPathDB" id="FungiDB:SPRG_03601"/>
<reference evidence="2 3" key="1">
    <citation type="journal article" date="2013" name="PLoS Genet.">
        <title>Distinctive expansion of potential virulence genes in the genome of the oomycete fish pathogen Saprolegnia parasitica.</title>
        <authorList>
            <person name="Jiang R.H."/>
            <person name="de Bruijn I."/>
            <person name="Haas B.J."/>
            <person name="Belmonte R."/>
            <person name="Lobach L."/>
            <person name="Christie J."/>
            <person name="van den Ackerveken G."/>
            <person name="Bottin A."/>
            <person name="Bulone V."/>
            <person name="Diaz-Moreno S.M."/>
            <person name="Dumas B."/>
            <person name="Fan L."/>
            <person name="Gaulin E."/>
            <person name="Govers F."/>
            <person name="Grenville-Briggs L.J."/>
            <person name="Horner N.R."/>
            <person name="Levin J.Z."/>
            <person name="Mammella M."/>
            <person name="Meijer H.J."/>
            <person name="Morris P."/>
            <person name="Nusbaum C."/>
            <person name="Oome S."/>
            <person name="Phillips A.J."/>
            <person name="van Rooyen D."/>
            <person name="Rzeszutek E."/>
            <person name="Saraiva M."/>
            <person name="Secombes C.J."/>
            <person name="Seidl M.F."/>
            <person name="Snel B."/>
            <person name="Stassen J.H."/>
            <person name="Sykes S."/>
            <person name="Tripathy S."/>
            <person name="van den Berg H."/>
            <person name="Vega-Arreguin J.C."/>
            <person name="Wawra S."/>
            <person name="Young S.K."/>
            <person name="Zeng Q."/>
            <person name="Dieguez-Uribeondo J."/>
            <person name="Russ C."/>
            <person name="Tyler B.M."/>
            <person name="van West P."/>
        </authorList>
    </citation>
    <scope>NUCLEOTIDE SEQUENCE [LARGE SCALE GENOMIC DNA]</scope>
    <source>
        <strain evidence="2 3">CBS 223.65</strain>
    </source>
</reference>
<proteinExistence type="predicted"/>
<dbReference type="GeneID" id="24126093"/>
<feature type="region of interest" description="Disordered" evidence="1">
    <location>
        <begin position="1"/>
        <end position="40"/>
    </location>
</feature>
<dbReference type="RefSeq" id="XP_012197569.1">
    <property type="nucleotide sequence ID" value="XM_012342179.1"/>
</dbReference>
<feature type="region of interest" description="Disordered" evidence="1">
    <location>
        <begin position="124"/>
        <end position="151"/>
    </location>
</feature>
<dbReference type="Proteomes" id="UP000030745">
    <property type="component" value="Unassembled WGS sequence"/>
</dbReference>
<evidence type="ECO:0000313" key="2">
    <source>
        <dbReference type="EMBL" id="KDO31683.1"/>
    </source>
</evidence>
<feature type="region of interest" description="Disordered" evidence="1">
    <location>
        <begin position="58"/>
        <end position="81"/>
    </location>
</feature>
<dbReference type="EMBL" id="KK583197">
    <property type="protein sequence ID" value="KDO31683.1"/>
    <property type="molecule type" value="Genomic_DNA"/>
</dbReference>
<name>A0A067CMI7_SAPPC</name>
<accession>A0A067CMI7</accession>
<keyword evidence="3" id="KW-1185">Reference proteome</keyword>
<dbReference type="OrthoDB" id="79914at2759"/>
<evidence type="ECO:0000313" key="3">
    <source>
        <dbReference type="Proteomes" id="UP000030745"/>
    </source>
</evidence>
<dbReference type="AlphaFoldDB" id="A0A067CMI7"/>